<feature type="transmembrane region" description="Helical" evidence="6">
    <location>
        <begin position="78"/>
        <end position="104"/>
    </location>
</feature>
<dbReference type="PANTHER" id="PTHR23531:SF1">
    <property type="entry name" value="QUINOLENE RESISTANCE PROTEIN NORA"/>
    <property type="match status" value="1"/>
</dbReference>
<feature type="transmembrane region" description="Helical" evidence="6">
    <location>
        <begin position="277"/>
        <end position="294"/>
    </location>
</feature>
<dbReference type="InterPro" id="IPR052714">
    <property type="entry name" value="MFS_Exporter"/>
</dbReference>
<dbReference type="SUPFAM" id="SSF103473">
    <property type="entry name" value="MFS general substrate transporter"/>
    <property type="match status" value="1"/>
</dbReference>
<evidence type="ECO:0000256" key="5">
    <source>
        <dbReference type="ARBA" id="ARBA00023136"/>
    </source>
</evidence>
<feature type="transmembrane region" description="Helical" evidence="6">
    <location>
        <begin position="341"/>
        <end position="361"/>
    </location>
</feature>
<dbReference type="Gene3D" id="1.20.1250.20">
    <property type="entry name" value="MFS general substrate transporter like domains"/>
    <property type="match status" value="2"/>
</dbReference>
<evidence type="ECO:0000259" key="7">
    <source>
        <dbReference type="PROSITE" id="PS50850"/>
    </source>
</evidence>
<keyword evidence="2" id="KW-0813">Transport</keyword>
<dbReference type="InterPro" id="IPR005829">
    <property type="entry name" value="Sugar_transporter_CS"/>
</dbReference>
<keyword evidence="5 6" id="KW-0472">Membrane</keyword>
<dbReference type="RefSeq" id="WP_174881084.1">
    <property type="nucleotide sequence ID" value="NZ_CADEPK010000302.1"/>
</dbReference>
<keyword evidence="4 6" id="KW-1133">Transmembrane helix</keyword>
<feature type="domain" description="Major facilitator superfamily (MFS) profile" evidence="7">
    <location>
        <begin position="11"/>
        <end position="390"/>
    </location>
</feature>
<feature type="transmembrane region" description="Helical" evidence="6">
    <location>
        <begin position="214"/>
        <end position="235"/>
    </location>
</feature>
<gene>
    <name evidence="8" type="ORF">J2S02_002643</name>
</gene>
<reference evidence="8 9" key="1">
    <citation type="submission" date="2023-07" db="EMBL/GenBank/DDBJ databases">
        <title>Genomic Encyclopedia of Type Strains, Phase IV (KMG-IV): sequencing the most valuable type-strain genomes for metagenomic binning, comparative biology and taxonomic classification.</title>
        <authorList>
            <person name="Goeker M."/>
        </authorList>
    </citation>
    <scope>NUCLEOTIDE SEQUENCE [LARGE SCALE GENOMIC DNA]</scope>
    <source>
        <strain evidence="8 9">DSM 17723</strain>
    </source>
</reference>
<feature type="transmembrane region" description="Helical" evidence="6">
    <location>
        <begin position="367"/>
        <end position="386"/>
    </location>
</feature>
<dbReference type="PROSITE" id="PS50850">
    <property type="entry name" value="MFS"/>
    <property type="match status" value="1"/>
</dbReference>
<evidence type="ECO:0000313" key="8">
    <source>
        <dbReference type="EMBL" id="MDQ0226298.1"/>
    </source>
</evidence>
<dbReference type="PANTHER" id="PTHR23531">
    <property type="entry name" value="QUINOLENE RESISTANCE PROTEIN NORA"/>
    <property type="match status" value="1"/>
</dbReference>
<dbReference type="InterPro" id="IPR020846">
    <property type="entry name" value="MFS_dom"/>
</dbReference>
<feature type="transmembrane region" description="Helical" evidence="6">
    <location>
        <begin position="137"/>
        <end position="159"/>
    </location>
</feature>
<dbReference type="Pfam" id="PF07690">
    <property type="entry name" value="MFS_1"/>
    <property type="match status" value="1"/>
</dbReference>
<evidence type="ECO:0000256" key="2">
    <source>
        <dbReference type="ARBA" id="ARBA00022448"/>
    </source>
</evidence>
<dbReference type="CDD" id="cd17489">
    <property type="entry name" value="MFS_YfcJ_like"/>
    <property type="match status" value="1"/>
</dbReference>
<sequence length="400" mass="43615">MYDNEKIWTKDFIIIGIINFLSILMFYLLMVTIASYAMDEYHVSTSTAGLVSSIFIVGSLIGRLGAGRFIAQLGATKILWIGLSTFLITSCFYFIQIGVGFLLINRLLQGIGVGIIGTAAGTIIAQILPASKKGEGIGYFSLSVILATAIGPFIGIYLMKLKNGFNLMFSMNIILSAIILIGFFFVKLKLPVVAKQTSKVEGKSILSKFIEPKAVPISIIALIVGFTYSGIMSFLSFYAEEIDLVDAASYFFLAYAIIIIISRPYTGKIMDAKGANIIVYPCLAVFTVGMLLFSEAASGWMLLVSAVLIGFGYGNFNSIAQTVAVKVTEPHRFGLATSTYYILYDLGLGVGPFILGFIAPITGYRTVFLLMVPIILICIPLYYFLYGRKEKAQLSLAETE</sequence>
<accession>A0ABT9Z222</accession>
<feature type="transmembrane region" description="Helical" evidence="6">
    <location>
        <begin position="247"/>
        <end position="265"/>
    </location>
</feature>
<feature type="transmembrane region" description="Helical" evidence="6">
    <location>
        <begin position="110"/>
        <end position="130"/>
    </location>
</feature>
<feature type="transmembrane region" description="Helical" evidence="6">
    <location>
        <begin position="12"/>
        <end position="36"/>
    </location>
</feature>
<organism evidence="8 9">
    <name type="scientific">Metabacillus niabensis</name>
    <dbReference type="NCBI Taxonomy" id="324854"/>
    <lineage>
        <taxon>Bacteria</taxon>
        <taxon>Bacillati</taxon>
        <taxon>Bacillota</taxon>
        <taxon>Bacilli</taxon>
        <taxon>Bacillales</taxon>
        <taxon>Bacillaceae</taxon>
        <taxon>Metabacillus</taxon>
    </lineage>
</organism>
<feature type="transmembrane region" description="Helical" evidence="6">
    <location>
        <begin position="165"/>
        <end position="186"/>
    </location>
</feature>
<protein>
    <submittedName>
        <fullName evidence="8">MFS family permease</fullName>
    </submittedName>
</protein>
<evidence type="ECO:0000256" key="1">
    <source>
        <dbReference type="ARBA" id="ARBA00004651"/>
    </source>
</evidence>
<comment type="subcellular location">
    <subcellularLocation>
        <location evidence="1">Cell membrane</location>
        <topology evidence="1">Multi-pass membrane protein</topology>
    </subcellularLocation>
</comment>
<evidence type="ECO:0000313" key="9">
    <source>
        <dbReference type="Proteomes" id="UP001232245"/>
    </source>
</evidence>
<keyword evidence="9" id="KW-1185">Reference proteome</keyword>
<name>A0ABT9Z222_9BACI</name>
<evidence type="ECO:0000256" key="6">
    <source>
        <dbReference type="SAM" id="Phobius"/>
    </source>
</evidence>
<comment type="caution">
    <text evidence="8">The sequence shown here is derived from an EMBL/GenBank/DDBJ whole genome shotgun (WGS) entry which is preliminary data.</text>
</comment>
<dbReference type="EMBL" id="JAUSTZ010000004">
    <property type="protein sequence ID" value="MDQ0226298.1"/>
    <property type="molecule type" value="Genomic_DNA"/>
</dbReference>
<dbReference type="InterPro" id="IPR011701">
    <property type="entry name" value="MFS"/>
</dbReference>
<feature type="transmembrane region" description="Helical" evidence="6">
    <location>
        <begin position="48"/>
        <end position="66"/>
    </location>
</feature>
<keyword evidence="3 6" id="KW-0812">Transmembrane</keyword>
<dbReference type="PROSITE" id="PS00217">
    <property type="entry name" value="SUGAR_TRANSPORT_2"/>
    <property type="match status" value="1"/>
</dbReference>
<evidence type="ECO:0000256" key="3">
    <source>
        <dbReference type="ARBA" id="ARBA00022692"/>
    </source>
</evidence>
<feature type="transmembrane region" description="Helical" evidence="6">
    <location>
        <begin position="300"/>
        <end position="320"/>
    </location>
</feature>
<dbReference type="InterPro" id="IPR036259">
    <property type="entry name" value="MFS_trans_sf"/>
</dbReference>
<evidence type="ECO:0000256" key="4">
    <source>
        <dbReference type="ARBA" id="ARBA00022989"/>
    </source>
</evidence>
<dbReference type="Proteomes" id="UP001232245">
    <property type="component" value="Unassembled WGS sequence"/>
</dbReference>
<proteinExistence type="predicted"/>